<sequence>MKVAIIGAGISGLALAYYLQKLGVPYDLFEAGEHVGGNIRTVHQKGYLLELGPNSLQLSDELQELITELKLEHEVVPTADVSNNRFVLRDGTYQKLPSSPFSFVTNTFFSWKTKKRILQEREVPPAQVPNETVSQFFERRFGREVVDYAVDPFVTGIYGGDPDKLLVEKALPKLKEFETKYGSVLKGLVKHNTAARQKTFSFANGMSTLPNAIAEKLISLHTECRVDIVTRSQGKYIICCDTAGEHDNEEYDLLVLALPAHHAADLLHHTFPGMSAALQNINYPPMAVVHSVYNRSEVGHSLNGFGALNPKAEDSFTAGSIWTSSLFDGRCRPHEVMFTTFVGGAQYEQHAHTETETLLQNVHNELREKYDIKSEEPVFQHAHVWQQAIPQYDLYIEDAHLMAQMLEKEGVYSAANWQAGVSVTSCIRYAKELAYKINLRSPSSRIAD</sequence>
<dbReference type="GO" id="GO:0004729">
    <property type="term" value="F:oxygen-dependent protoporphyrinogen oxidase activity"/>
    <property type="evidence" value="ECO:0007669"/>
    <property type="project" value="UniProtKB-EC"/>
</dbReference>
<gene>
    <name evidence="8" type="primary">hemG</name>
    <name evidence="8" type="ORF">ACFSKP_12040</name>
</gene>
<comment type="function">
    <text evidence="6">Involved in coproporphyrin-dependent heme b biosynthesis. Catalyzes the oxidation of coproporphyrinogen III to coproporphyrin III.</text>
</comment>
<comment type="cofactor">
    <cofactor evidence="1 6">
        <name>FAD</name>
        <dbReference type="ChEBI" id="CHEBI:57692"/>
    </cofactor>
</comment>
<dbReference type="Gene3D" id="1.10.3110.10">
    <property type="entry name" value="protoporphyrinogen ix oxidase, domain 3"/>
    <property type="match status" value="1"/>
</dbReference>
<evidence type="ECO:0000256" key="4">
    <source>
        <dbReference type="ARBA" id="ARBA00023002"/>
    </source>
</evidence>
<keyword evidence="5 6" id="KW-0350">Heme biosynthesis</keyword>
<protein>
    <recommendedName>
        <fullName evidence="6">Coproporphyrinogen III oxidase</fullName>
        <ecNumber evidence="6">1.3.3.15</ecNumber>
    </recommendedName>
</protein>
<keyword evidence="9" id="KW-1185">Reference proteome</keyword>
<accession>A0ABW5CY57</accession>
<comment type="pathway">
    <text evidence="6">Porphyrin-containing compound metabolism; protoheme biosynthesis.</text>
</comment>
<reference evidence="9" key="1">
    <citation type="journal article" date="2019" name="Int. J. Syst. Evol. Microbiol.">
        <title>The Global Catalogue of Microorganisms (GCM) 10K type strain sequencing project: providing services to taxonomists for standard genome sequencing and annotation.</title>
        <authorList>
            <consortium name="The Broad Institute Genomics Platform"/>
            <consortium name="The Broad Institute Genome Sequencing Center for Infectious Disease"/>
            <person name="Wu L."/>
            <person name="Ma J."/>
        </authorList>
    </citation>
    <scope>NUCLEOTIDE SEQUENCE [LARGE SCALE GENOMIC DNA]</scope>
    <source>
        <strain evidence="9">CGMCC 4.1782</strain>
    </source>
</reference>
<organism evidence="8 9">
    <name type="scientific">Pontibacter ruber</name>
    <dbReference type="NCBI Taxonomy" id="1343895"/>
    <lineage>
        <taxon>Bacteria</taxon>
        <taxon>Pseudomonadati</taxon>
        <taxon>Bacteroidota</taxon>
        <taxon>Cytophagia</taxon>
        <taxon>Cytophagales</taxon>
        <taxon>Hymenobacteraceae</taxon>
        <taxon>Pontibacter</taxon>
    </lineage>
</organism>
<evidence type="ECO:0000313" key="8">
    <source>
        <dbReference type="EMBL" id="MFD2246990.1"/>
    </source>
</evidence>
<dbReference type="InterPro" id="IPR036188">
    <property type="entry name" value="FAD/NAD-bd_sf"/>
</dbReference>
<name>A0ABW5CY57_9BACT</name>
<dbReference type="Pfam" id="PF01593">
    <property type="entry name" value="Amino_oxidase"/>
    <property type="match status" value="1"/>
</dbReference>
<comment type="similarity">
    <text evidence="6">Belongs to the protoporphyrinogen/coproporphyrinogen oxidase family. Coproporphyrinogen III oxidase subfamily.</text>
</comment>
<dbReference type="Proteomes" id="UP001597374">
    <property type="component" value="Unassembled WGS sequence"/>
</dbReference>
<evidence type="ECO:0000256" key="5">
    <source>
        <dbReference type="ARBA" id="ARBA00023133"/>
    </source>
</evidence>
<feature type="domain" description="Amine oxidase" evidence="7">
    <location>
        <begin position="10"/>
        <end position="434"/>
    </location>
</feature>
<dbReference type="Gene3D" id="3.90.660.20">
    <property type="entry name" value="Protoporphyrinogen oxidase, mitochondrial, domain 2"/>
    <property type="match status" value="1"/>
</dbReference>
<evidence type="ECO:0000259" key="7">
    <source>
        <dbReference type="Pfam" id="PF01593"/>
    </source>
</evidence>
<dbReference type="NCBIfam" id="TIGR00562">
    <property type="entry name" value="proto_IX_ox"/>
    <property type="match status" value="1"/>
</dbReference>
<dbReference type="InterPro" id="IPR004572">
    <property type="entry name" value="Protoporphyrinogen_oxidase"/>
</dbReference>
<evidence type="ECO:0000256" key="3">
    <source>
        <dbReference type="ARBA" id="ARBA00022827"/>
    </source>
</evidence>
<comment type="caution">
    <text evidence="8">The sequence shown here is derived from an EMBL/GenBank/DDBJ whole genome shotgun (WGS) entry which is preliminary data.</text>
</comment>
<dbReference type="RefSeq" id="WP_250432199.1">
    <property type="nucleotide sequence ID" value="NZ_JALPRR010000006.1"/>
</dbReference>
<dbReference type="InterPro" id="IPR002937">
    <property type="entry name" value="Amino_oxidase"/>
</dbReference>
<comment type="subcellular location">
    <subcellularLocation>
        <location evidence="6">Cytoplasm</location>
    </subcellularLocation>
</comment>
<comment type="catalytic activity">
    <reaction evidence="6">
        <text>coproporphyrinogen III + 3 O2 = coproporphyrin III + 3 H2O2</text>
        <dbReference type="Rhea" id="RHEA:43436"/>
        <dbReference type="ChEBI" id="CHEBI:15379"/>
        <dbReference type="ChEBI" id="CHEBI:16240"/>
        <dbReference type="ChEBI" id="CHEBI:57309"/>
        <dbReference type="ChEBI" id="CHEBI:131725"/>
        <dbReference type="EC" id="1.3.3.15"/>
    </reaction>
</comment>
<proteinExistence type="inferred from homology"/>
<keyword evidence="3 6" id="KW-0274">FAD</keyword>
<dbReference type="SUPFAM" id="SSF51905">
    <property type="entry name" value="FAD/NAD(P)-binding domain"/>
    <property type="match status" value="1"/>
</dbReference>
<evidence type="ECO:0000256" key="1">
    <source>
        <dbReference type="ARBA" id="ARBA00001974"/>
    </source>
</evidence>
<keyword evidence="6" id="KW-0963">Cytoplasm</keyword>
<dbReference type="EC" id="1.3.3.15" evidence="6"/>
<dbReference type="SUPFAM" id="SSF54373">
    <property type="entry name" value="FAD-linked reductases, C-terminal domain"/>
    <property type="match status" value="1"/>
</dbReference>
<dbReference type="PANTHER" id="PTHR42923">
    <property type="entry name" value="PROTOPORPHYRINOGEN OXIDASE"/>
    <property type="match status" value="1"/>
</dbReference>
<dbReference type="PANTHER" id="PTHR42923:SF3">
    <property type="entry name" value="PROTOPORPHYRINOGEN OXIDASE"/>
    <property type="match status" value="1"/>
</dbReference>
<evidence type="ECO:0000256" key="2">
    <source>
        <dbReference type="ARBA" id="ARBA00022630"/>
    </source>
</evidence>
<dbReference type="InterPro" id="IPR050464">
    <property type="entry name" value="Zeta_carotene_desat/Oxidored"/>
</dbReference>
<evidence type="ECO:0000256" key="6">
    <source>
        <dbReference type="RuleBase" id="RU364052"/>
    </source>
</evidence>
<dbReference type="EMBL" id="JBHUIM010000002">
    <property type="protein sequence ID" value="MFD2246990.1"/>
    <property type="molecule type" value="Genomic_DNA"/>
</dbReference>
<keyword evidence="2 6" id="KW-0285">Flavoprotein</keyword>
<evidence type="ECO:0000313" key="9">
    <source>
        <dbReference type="Proteomes" id="UP001597374"/>
    </source>
</evidence>
<dbReference type="Gene3D" id="3.50.50.60">
    <property type="entry name" value="FAD/NAD(P)-binding domain"/>
    <property type="match status" value="1"/>
</dbReference>
<keyword evidence="4 6" id="KW-0560">Oxidoreductase</keyword>